<dbReference type="Pfam" id="PF03975">
    <property type="entry name" value="CheD"/>
    <property type="match status" value="1"/>
</dbReference>
<name>A0A0F9TTY5_9ZZZZ</name>
<protein>
    <recommendedName>
        <fullName evidence="4">Chemoreceptor glutamine deamidase CheD</fullName>
    </recommendedName>
</protein>
<reference evidence="3" key="1">
    <citation type="journal article" date="2015" name="Nature">
        <title>Complex archaea that bridge the gap between prokaryotes and eukaryotes.</title>
        <authorList>
            <person name="Spang A."/>
            <person name="Saw J.H."/>
            <person name="Jorgensen S.L."/>
            <person name="Zaremba-Niedzwiedzka K."/>
            <person name="Martijn J."/>
            <person name="Lind A.E."/>
            <person name="van Eijk R."/>
            <person name="Schleper C."/>
            <person name="Guy L."/>
            <person name="Ettema T.J."/>
        </authorList>
    </citation>
    <scope>NUCLEOTIDE SEQUENCE</scope>
</reference>
<keyword evidence="2" id="KW-0378">Hydrolase</keyword>
<comment type="caution">
    <text evidence="3">The sequence shown here is derived from an EMBL/GenBank/DDBJ whole genome shotgun (WGS) entry which is preliminary data.</text>
</comment>
<organism evidence="3">
    <name type="scientific">marine sediment metagenome</name>
    <dbReference type="NCBI Taxonomy" id="412755"/>
    <lineage>
        <taxon>unclassified sequences</taxon>
        <taxon>metagenomes</taxon>
        <taxon>ecological metagenomes</taxon>
    </lineage>
</organism>
<dbReference type="SUPFAM" id="SSF64438">
    <property type="entry name" value="CNF1/YfiH-like putative cysteine hydrolases"/>
    <property type="match status" value="1"/>
</dbReference>
<accession>A0A0F9TTY5</accession>
<gene>
    <name evidence="3" type="ORF">LCGC14_0689310</name>
</gene>
<evidence type="ECO:0000256" key="2">
    <source>
        <dbReference type="ARBA" id="ARBA00022801"/>
    </source>
</evidence>
<evidence type="ECO:0000256" key="1">
    <source>
        <dbReference type="ARBA" id="ARBA00022500"/>
    </source>
</evidence>
<dbReference type="GO" id="GO:0006935">
    <property type="term" value="P:chemotaxis"/>
    <property type="evidence" value="ECO:0007669"/>
    <property type="project" value="UniProtKB-KW"/>
</dbReference>
<dbReference type="InterPro" id="IPR011324">
    <property type="entry name" value="Cytotoxic_necrot_fac-like_cat"/>
</dbReference>
<dbReference type="InterPro" id="IPR005659">
    <property type="entry name" value="Chemorcpt_Glu_NH3ase_CheD"/>
</dbReference>
<dbReference type="HAMAP" id="MF_01440">
    <property type="entry name" value="CheD"/>
    <property type="match status" value="1"/>
</dbReference>
<dbReference type="PANTHER" id="PTHR35147">
    <property type="entry name" value="CHEMORECEPTOR GLUTAMINE DEAMIDASE CHED-RELATED"/>
    <property type="match status" value="1"/>
</dbReference>
<dbReference type="InterPro" id="IPR038592">
    <property type="entry name" value="CheD-like_sf"/>
</dbReference>
<dbReference type="EMBL" id="LAZR01001427">
    <property type="protein sequence ID" value="KKN44823.1"/>
    <property type="molecule type" value="Genomic_DNA"/>
</dbReference>
<proteinExistence type="inferred from homology"/>
<sequence length="179" mass="20021">MNDHKILGKAEKIYNNGEILLLIGHYAMFNHINKAQKIYPKITIYGLGSCIALILYDKTNNVGGMAHILLPRANPHKEITYPHKYADLSVQLLVRELIDHGADKKNIKAIIVGGSKIFDLDENIVGLDNATVTREELNKLQIQIVKEDLGGVKGRSVVFDSRDFSVKLKKIGDDSFIKL</sequence>
<keyword evidence="1" id="KW-0145">Chemotaxis</keyword>
<dbReference type="CDD" id="cd16352">
    <property type="entry name" value="CheD"/>
    <property type="match status" value="1"/>
</dbReference>
<dbReference type="GO" id="GO:0050568">
    <property type="term" value="F:protein-glutamine glutaminase activity"/>
    <property type="evidence" value="ECO:0007669"/>
    <property type="project" value="InterPro"/>
</dbReference>
<dbReference type="PANTHER" id="PTHR35147:SF3">
    <property type="entry name" value="CHEMORECEPTOR GLUTAMINE DEAMIDASE CHED 1-RELATED"/>
    <property type="match status" value="1"/>
</dbReference>
<dbReference type="AlphaFoldDB" id="A0A0F9TTY5"/>
<evidence type="ECO:0008006" key="4">
    <source>
        <dbReference type="Google" id="ProtNLM"/>
    </source>
</evidence>
<dbReference type="Gene3D" id="3.30.1330.200">
    <property type="match status" value="1"/>
</dbReference>
<evidence type="ECO:0000313" key="3">
    <source>
        <dbReference type="EMBL" id="KKN44823.1"/>
    </source>
</evidence>